<protein>
    <submittedName>
        <fullName evidence="1">Uncharacterized protein</fullName>
    </submittedName>
</protein>
<sequence>MNTESRKHYHLNWNICSMKCILACKQKMYTW</sequence>
<evidence type="ECO:0000313" key="1">
    <source>
        <dbReference type="EMBL" id="JAH73216.1"/>
    </source>
</evidence>
<organism evidence="1">
    <name type="scientific">Anguilla anguilla</name>
    <name type="common">European freshwater eel</name>
    <name type="synonym">Muraena anguilla</name>
    <dbReference type="NCBI Taxonomy" id="7936"/>
    <lineage>
        <taxon>Eukaryota</taxon>
        <taxon>Metazoa</taxon>
        <taxon>Chordata</taxon>
        <taxon>Craniata</taxon>
        <taxon>Vertebrata</taxon>
        <taxon>Euteleostomi</taxon>
        <taxon>Actinopterygii</taxon>
        <taxon>Neopterygii</taxon>
        <taxon>Teleostei</taxon>
        <taxon>Anguilliformes</taxon>
        <taxon>Anguillidae</taxon>
        <taxon>Anguilla</taxon>
    </lineage>
</organism>
<proteinExistence type="predicted"/>
<reference evidence="1" key="1">
    <citation type="submission" date="2014-11" db="EMBL/GenBank/DDBJ databases">
        <authorList>
            <person name="Amaro Gonzalez C."/>
        </authorList>
    </citation>
    <scope>NUCLEOTIDE SEQUENCE</scope>
</reference>
<accession>A0A0E9V5C1</accession>
<dbReference type="AlphaFoldDB" id="A0A0E9V5C1"/>
<reference evidence="1" key="2">
    <citation type="journal article" date="2015" name="Fish Shellfish Immunol.">
        <title>Early steps in the European eel (Anguilla anguilla)-Vibrio vulnificus interaction in the gills: Role of the RtxA13 toxin.</title>
        <authorList>
            <person name="Callol A."/>
            <person name="Pajuelo D."/>
            <person name="Ebbesson L."/>
            <person name="Teles M."/>
            <person name="MacKenzie S."/>
            <person name="Amaro C."/>
        </authorList>
    </citation>
    <scope>NUCLEOTIDE SEQUENCE</scope>
</reference>
<dbReference type="EMBL" id="GBXM01035361">
    <property type="protein sequence ID" value="JAH73216.1"/>
    <property type="molecule type" value="Transcribed_RNA"/>
</dbReference>
<name>A0A0E9V5C1_ANGAN</name>